<evidence type="ECO:0000256" key="1">
    <source>
        <dbReference type="SAM" id="MobiDB-lite"/>
    </source>
</evidence>
<dbReference type="AlphaFoldDB" id="A0A6V7PXZ1"/>
<sequence>MLLLGRYTLAAVLDRRVRTQPCNEMGFRAWGPVPLREDRSPRAVHAGREPSASFYAYGDRSLRRPVTESNALAGHLREPVCPQGSGPKRPVCPPETGPESNNGAQRVFPAHQAYGNRSLIPGIGPRELNLSSADFCTISSRGLQLQCTFGALDIFGFSEAYALDN</sequence>
<evidence type="ECO:0000313" key="2">
    <source>
        <dbReference type="EMBL" id="CAD1835641.1"/>
    </source>
</evidence>
<accession>A0A6V7PXZ1</accession>
<organism evidence="2">
    <name type="scientific">Ananas comosus var. bracteatus</name>
    <name type="common">red pineapple</name>
    <dbReference type="NCBI Taxonomy" id="296719"/>
    <lineage>
        <taxon>Eukaryota</taxon>
        <taxon>Viridiplantae</taxon>
        <taxon>Streptophyta</taxon>
        <taxon>Embryophyta</taxon>
        <taxon>Tracheophyta</taxon>
        <taxon>Spermatophyta</taxon>
        <taxon>Magnoliopsida</taxon>
        <taxon>Liliopsida</taxon>
        <taxon>Poales</taxon>
        <taxon>Bromeliaceae</taxon>
        <taxon>Bromelioideae</taxon>
        <taxon>Ananas</taxon>
    </lineage>
</organism>
<dbReference type="EMBL" id="LR862153">
    <property type="protein sequence ID" value="CAD1835641.1"/>
    <property type="molecule type" value="Genomic_DNA"/>
</dbReference>
<feature type="region of interest" description="Disordered" evidence="1">
    <location>
        <begin position="77"/>
        <end position="103"/>
    </location>
</feature>
<protein>
    <submittedName>
        <fullName evidence="2">Uncharacterized protein</fullName>
    </submittedName>
</protein>
<name>A0A6V7PXZ1_ANACO</name>
<proteinExistence type="predicted"/>
<reference evidence="2" key="1">
    <citation type="submission" date="2020-07" db="EMBL/GenBank/DDBJ databases">
        <authorList>
            <person name="Lin J."/>
        </authorList>
    </citation>
    <scope>NUCLEOTIDE SEQUENCE</scope>
</reference>
<gene>
    <name evidence="2" type="ORF">CB5_LOCUS18852</name>
</gene>